<sequence length="543" mass="59979">MMNTPDKNRISAVSFCNVEDSPVFQFINDLSPIEPVKGARAENIFHSLASSSPSSLFTSPQINSYRDSRFSIKRHRSLDLSSPVVLLGETVKSSLDALEAVSEEQLKCRPDQLENVSETKPFNEHISLAIELANTLKNGSDGCDIQMVSCDEISMDAENDIGRVGLRKQSDELCRQPNELDADSDGVLQTEETEAEIGSGAGIQNSEQEVPKIMDCRFNSFTLARQQFSICCNNSGNVVEPGGSYSVQVPAGIPDIALSSFSNVVQPSRKQRSVRRRCLTFDVGGSCNRIPLRDSTNDLPIGFTSINKAPNPQKCLDSIKQETDEILSIPRTIGLHLNGLVNPSASSDRNKLMSKYGEFSIPASTKRDLVSYDNKIIEEDPERSKEGAYFEELGNCKRCRCRKSKCLKLYCDCFAAGLYCVEPCACENCFNKPIHEEVVMKTRRDIEARNPLAFAPKVVSTSDYATGFRDENSKTPASARHMRGCNCKKSGCLKKYCECYLMGVGCSPSCRCIGCRNIVCHTNEQFHFPRAVDSNVVFKQGGS</sequence>
<keyword evidence="4" id="KW-0539">Nucleus</keyword>
<dbReference type="GO" id="GO:0005634">
    <property type="term" value="C:nucleus"/>
    <property type="evidence" value="ECO:0007669"/>
    <property type="project" value="UniProtKB-SubCell"/>
</dbReference>
<dbReference type="Pfam" id="PF03638">
    <property type="entry name" value="TCR"/>
    <property type="match status" value="2"/>
</dbReference>
<evidence type="ECO:0000256" key="2">
    <source>
        <dbReference type="ARBA" id="ARBA00007267"/>
    </source>
</evidence>
<evidence type="ECO:0000313" key="7">
    <source>
        <dbReference type="Proteomes" id="UP000489600"/>
    </source>
</evidence>
<dbReference type="InterPro" id="IPR044522">
    <property type="entry name" value="TSO1-like"/>
</dbReference>
<keyword evidence="7" id="KW-1185">Reference proteome</keyword>
<dbReference type="Proteomes" id="UP000489600">
    <property type="component" value="Unassembled WGS sequence"/>
</dbReference>
<accession>A0A565B6T9</accession>
<evidence type="ECO:0000256" key="4">
    <source>
        <dbReference type="ARBA" id="ARBA00023242"/>
    </source>
</evidence>
<reference evidence="6" key="1">
    <citation type="submission" date="2019-07" db="EMBL/GenBank/DDBJ databases">
        <authorList>
            <person name="Dittberner H."/>
        </authorList>
    </citation>
    <scope>NUCLEOTIDE SEQUENCE [LARGE SCALE GENOMIC DNA]</scope>
</reference>
<evidence type="ECO:0000256" key="1">
    <source>
        <dbReference type="ARBA" id="ARBA00004123"/>
    </source>
</evidence>
<dbReference type="PROSITE" id="PS51634">
    <property type="entry name" value="CRC"/>
    <property type="match status" value="1"/>
</dbReference>
<protein>
    <recommendedName>
        <fullName evidence="5">CRC domain-containing protein</fullName>
    </recommendedName>
</protein>
<dbReference type="PANTHER" id="PTHR46159:SF12">
    <property type="entry name" value="PROTEIN TESMIN_TSO1-LIKE CXC 3-RELATED"/>
    <property type="match status" value="1"/>
</dbReference>
<dbReference type="AlphaFoldDB" id="A0A565B6T9"/>
<evidence type="ECO:0000256" key="3">
    <source>
        <dbReference type="ARBA" id="ARBA00022473"/>
    </source>
</evidence>
<comment type="subcellular location">
    <subcellularLocation>
        <location evidence="1">Nucleus</location>
    </subcellularLocation>
</comment>
<organism evidence="6 7">
    <name type="scientific">Arabis nemorensis</name>
    <dbReference type="NCBI Taxonomy" id="586526"/>
    <lineage>
        <taxon>Eukaryota</taxon>
        <taxon>Viridiplantae</taxon>
        <taxon>Streptophyta</taxon>
        <taxon>Embryophyta</taxon>
        <taxon>Tracheophyta</taxon>
        <taxon>Spermatophyta</taxon>
        <taxon>Magnoliopsida</taxon>
        <taxon>eudicotyledons</taxon>
        <taxon>Gunneridae</taxon>
        <taxon>Pentapetalae</taxon>
        <taxon>rosids</taxon>
        <taxon>malvids</taxon>
        <taxon>Brassicales</taxon>
        <taxon>Brassicaceae</taxon>
        <taxon>Arabideae</taxon>
        <taxon>Arabis</taxon>
    </lineage>
</organism>
<name>A0A565B6T9_9BRAS</name>
<dbReference type="InterPro" id="IPR005172">
    <property type="entry name" value="CRC"/>
</dbReference>
<feature type="domain" description="CRC" evidence="5">
    <location>
        <begin position="395"/>
        <end position="520"/>
    </location>
</feature>
<dbReference type="SMART" id="SM01114">
    <property type="entry name" value="CXC"/>
    <property type="match status" value="2"/>
</dbReference>
<proteinExistence type="inferred from homology"/>
<keyword evidence="3" id="KW-0217">Developmental protein</keyword>
<evidence type="ECO:0000259" key="5">
    <source>
        <dbReference type="PROSITE" id="PS51634"/>
    </source>
</evidence>
<dbReference type="OrthoDB" id="6283463at2759"/>
<dbReference type="PANTHER" id="PTHR46159">
    <property type="entry name" value="PROTEIN TESMIN/TSO1-LIKE CXC 2"/>
    <property type="match status" value="1"/>
</dbReference>
<dbReference type="EMBL" id="CABITT030000003">
    <property type="protein sequence ID" value="VVA96495.1"/>
    <property type="molecule type" value="Genomic_DNA"/>
</dbReference>
<comment type="similarity">
    <text evidence="2">Belongs to the lin-54 family.</text>
</comment>
<dbReference type="InterPro" id="IPR033467">
    <property type="entry name" value="Tesmin/TSO1-like_CXC"/>
</dbReference>
<comment type="caution">
    <text evidence="6">The sequence shown here is derived from an EMBL/GenBank/DDBJ whole genome shotgun (WGS) entry which is preliminary data.</text>
</comment>
<dbReference type="GO" id="GO:0003700">
    <property type="term" value="F:DNA-binding transcription factor activity"/>
    <property type="evidence" value="ECO:0007669"/>
    <property type="project" value="InterPro"/>
</dbReference>
<evidence type="ECO:0000313" key="6">
    <source>
        <dbReference type="EMBL" id="VVA96495.1"/>
    </source>
</evidence>
<gene>
    <name evidence="6" type="ORF">ANE_LOCUS6940</name>
</gene>